<sequence>MCCSLELAGLAQQTPLSGEGVVYKQLYENTAKKGVKVLGFEKDEKQDKRFYRFPIKSGAYQAKLCRLMLAKSSGMSSTEPTAQTGKYILPIAPDDYPRLPPSYIEPTDEDGKVVVTPKDYDDITNERLCVLDALVDPFSPVHAYLGILPVKELVLPNWTWQGSMDRLSAFFHMGPILTTGDVPDFDEGRELVQGALLPKVVKKAETKIDKPEDNGVGLPGGALEQWAWLQLYMTEVVPPKEEEGHVDLMEKYMPLAIDLVDERARLQQGWYTAVEGYLQMAAGAVKEKEEKPKI</sequence>
<evidence type="ECO:0000313" key="2">
    <source>
        <dbReference type="Proteomes" id="UP000310108"/>
    </source>
</evidence>
<comment type="caution">
    <text evidence="1">The sequence shown here is derived from an EMBL/GenBank/DDBJ whole genome shotgun (WGS) entry which is preliminary data.</text>
</comment>
<dbReference type="Proteomes" id="UP000310108">
    <property type="component" value="Unassembled WGS sequence"/>
</dbReference>
<protein>
    <submittedName>
        <fullName evidence="1">Uncharacterized protein</fullName>
    </submittedName>
</protein>
<gene>
    <name evidence="1" type="ORF">CTA1_5135</name>
</gene>
<organism evidence="1 2">
    <name type="scientific">Colletotrichum tanaceti</name>
    <dbReference type="NCBI Taxonomy" id="1306861"/>
    <lineage>
        <taxon>Eukaryota</taxon>
        <taxon>Fungi</taxon>
        <taxon>Dikarya</taxon>
        <taxon>Ascomycota</taxon>
        <taxon>Pezizomycotina</taxon>
        <taxon>Sordariomycetes</taxon>
        <taxon>Hypocreomycetidae</taxon>
        <taxon>Glomerellales</taxon>
        <taxon>Glomerellaceae</taxon>
        <taxon>Colletotrichum</taxon>
        <taxon>Colletotrichum destructivum species complex</taxon>
    </lineage>
</organism>
<dbReference type="OrthoDB" id="2992173at2759"/>
<keyword evidence="2" id="KW-1185">Reference proteome</keyword>
<dbReference type="AlphaFoldDB" id="A0A4U6XG17"/>
<dbReference type="EMBL" id="PJEX01000121">
    <property type="protein sequence ID" value="TKW54820.1"/>
    <property type="molecule type" value="Genomic_DNA"/>
</dbReference>
<proteinExistence type="predicted"/>
<reference evidence="1 2" key="1">
    <citation type="journal article" date="2019" name="PLoS ONE">
        <title>Comparative genome analysis indicates high evolutionary potential of pathogenicity genes in Colletotrichum tanaceti.</title>
        <authorList>
            <person name="Lelwala R.V."/>
            <person name="Korhonen P.K."/>
            <person name="Young N.D."/>
            <person name="Scott J.B."/>
            <person name="Ades P.A."/>
            <person name="Gasser R.B."/>
            <person name="Taylor P.W.J."/>
        </authorList>
    </citation>
    <scope>NUCLEOTIDE SEQUENCE [LARGE SCALE GENOMIC DNA]</scope>
    <source>
        <strain evidence="1">BRIP57314</strain>
    </source>
</reference>
<accession>A0A4U6XG17</accession>
<name>A0A4U6XG17_9PEZI</name>
<evidence type="ECO:0000313" key="1">
    <source>
        <dbReference type="EMBL" id="TKW54820.1"/>
    </source>
</evidence>